<protein>
    <submittedName>
        <fullName evidence="4">Uncharacterized protein</fullName>
    </submittedName>
</protein>
<dbReference type="Gene3D" id="3.40.50.720">
    <property type="entry name" value="NAD(P)-binding Rossmann-like Domain"/>
    <property type="match status" value="1"/>
</dbReference>
<dbReference type="SUPFAM" id="SSF51735">
    <property type="entry name" value="NAD(P)-binding Rossmann-fold domains"/>
    <property type="match status" value="1"/>
</dbReference>
<evidence type="ECO:0000256" key="3">
    <source>
        <dbReference type="RuleBase" id="RU000363"/>
    </source>
</evidence>
<comment type="caution">
    <text evidence="4">The sequence shown here is derived from an EMBL/GenBank/DDBJ whole genome shotgun (WGS) entry which is preliminary data.</text>
</comment>
<dbReference type="PANTHER" id="PTHR43115">
    <property type="entry name" value="DEHYDROGENASE/REDUCTASE SDR FAMILY MEMBER 11"/>
    <property type="match status" value="1"/>
</dbReference>
<comment type="similarity">
    <text evidence="1 3">Belongs to the short-chain dehydrogenases/reductases (SDR) family.</text>
</comment>
<dbReference type="CDD" id="cd05233">
    <property type="entry name" value="SDR_c"/>
    <property type="match status" value="1"/>
</dbReference>
<sequence length="301" mass="32362">MTVTDPLHGLPDDYVVTSQAFTKQVYRDVYPAIDPSNPALSQKGKVVIITGASKGIGRKGFARSFAIAGAKGIVLVARSLSQLQEAAEELGKEFPKTQFLPLACDVRSETSVQAVFEQIRATFGTADVLVNNAGASDDGQPLRSVSAAAVWEPFEINLKGSLLMVHEFLNLIGTSNEATVINVSSAMGFIVMPGKTSYCLSKLALTQLSQFIAMENPNVRAVSIHPGTIMTNITPDWLARFSRDTPALAAGCALWLTTKEAAFLNGRYVSANWSVEELAQRSAEIVKGKKLLVQHTGELAY</sequence>
<dbReference type="PANTHER" id="PTHR43115:SF4">
    <property type="entry name" value="DEHYDROGENASE_REDUCTASE SDR FAMILY MEMBER 11"/>
    <property type="match status" value="1"/>
</dbReference>
<reference evidence="4 5" key="1">
    <citation type="submission" date="2017-02" db="EMBL/GenBank/DDBJ databases">
        <title>Genomes of Trichoderma spp. with biocontrol activity.</title>
        <authorList>
            <person name="Gardiner D."/>
            <person name="Kazan K."/>
            <person name="Vos C."/>
            <person name="Harvey P."/>
        </authorList>
    </citation>
    <scope>NUCLEOTIDE SEQUENCE [LARGE SCALE GENOMIC DNA]</scope>
    <source>
        <strain evidence="4 5">A5MH</strain>
    </source>
</reference>
<keyword evidence="2" id="KW-0560">Oxidoreductase</keyword>
<gene>
    <name evidence="4" type="ORF">TGAMA5MH_03991</name>
</gene>
<evidence type="ECO:0000313" key="5">
    <source>
        <dbReference type="Proteomes" id="UP000236546"/>
    </source>
</evidence>
<dbReference type="AlphaFoldDB" id="A0A2K0TFT1"/>
<name>A0A2K0TFT1_9HYPO</name>
<dbReference type="GO" id="GO:0016491">
    <property type="term" value="F:oxidoreductase activity"/>
    <property type="evidence" value="ECO:0007669"/>
    <property type="project" value="UniProtKB-KW"/>
</dbReference>
<evidence type="ECO:0000256" key="1">
    <source>
        <dbReference type="ARBA" id="ARBA00006484"/>
    </source>
</evidence>
<dbReference type="OrthoDB" id="1933717at2759"/>
<organism evidence="4 5">
    <name type="scientific">Trichoderma gamsii</name>
    <dbReference type="NCBI Taxonomy" id="398673"/>
    <lineage>
        <taxon>Eukaryota</taxon>
        <taxon>Fungi</taxon>
        <taxon>Dikarya</taxon>
        <taxon>Ascomycota</taxon>
        <taxon>Pezizomycotina</taxon>
        <taxon>Sordariomycetes</taxon>
        <taxon>Hypocreomycetidae</taxon>
        <taxon>Hypocreales</taxon>
        <taxon>Hypocreaceae</taxon>
        <taxon>Trichoderma</taxon>
    </lineage>
</organism>
<dbReference type="InterPro" id="IPR036291">
    <property type="entry name" value="NAD(P)-bd_dom_sf"/>
</dbReference>
<dbReference type="PRINTS" id="PR00081">
    <property type="entry name" value="GDHRDH"/>
</dbReference>
<dbReference type="PRINTS" id="PR00080">
    <property type="entry name" value="SDRFAMILY"/>
</dbReference>
<evidence type="ECO:0000313" key="4">
    <source>
        <dbReference type="EMBL" id="PNP44385.1"/>
    </source>
</evidence>
<proteinExistence type="inferred from homology"/>
<dbReference type="EMBL" id="MTYH01000035">
    <property type="protein sequence ID" value="PNP44385.1"/>
    <property type="molecule type" value="Genomic_DNA"/>
</dbReference>
<dbReference type="InterPro" id="IPR002347">
    <property type="entry name" value="SDR_fam"/>
</dbReference>
<dbReference type="Pfam" id="PF00106">
    <property type="entry name" value="adh_short"/>
    <property type="match status" value="1"/>
</dbReference>
<dbReference type="Proteomes" id="UP000236546">
    <property type="component" value="Unassembled WGS sequence"/>
</dbReference>
<accession>A0A2K0TFT1</accession>
<evidence type="ECO:0000256" key="2">
    <source>
        <dbReference type="ARBA" id="ARBA00023002"/>
    </source>
</evidence>